<dbReference type="AlphaFoldDB" id="Q7F182"/>
<reference evidence="2" key="1">
    <citation type="journal article" date="2005" name="Nature">
        <title>The map-based sequence of the rice genome.</title>
        <authorList>
            <consortium name="International rice genome sequencing project (IRGSP)"/>
            <person name="Matsumoto T."/>
            <person name="Wu J."/>
            <person name="Kanamori H."/>
            <person name="Katayose Y."/>
            <person name="Fujisawa M."/>
            <person name="Namiki N."/>
            <person name="Mizuno H."/>
            <person name="Yamamoto K."/>
            <person name="Antonio B.A."/>
            <person name="Baba T."/>
            <person name="Sakata K."/>
            <person name="Nagamura Y."/>
            <person name="Aoki H."/>
            <person name="Arikawa K."/>
            <person name="Arita K."/>
            <person name="Bito T."/>
            <person name="Chiden Y."/>
            <person name="Fujitsuka N."/>
            <person name="Fukunaka R."/>
            <person name="Hamada M."/>
            <person name="Harada C."/>
            <person name="Hayashi A."/>
            <person name="Hijishita S."/>
            <person name="Honda M."/>
            <person name="Hosokawa S."/>
            <person name="Ichikawa Y."/>
            <person name="Idonuma A."/>
            <person name="Iijima M."/>
            <person name="Ikeda M."/>
            <person name="Ikeno M."/>
            <person name="Ito K."/>
            <person name="Ito S."/>
            <person name="Ito T."/>
            <person name="Ito Y."/>
            <person name="Ito Y."/>
            <person name="Iwabuchi A."/>
            <person name="Kamiya K."/>
            <person name="Karasawa W."/>
            <person name="Kurita K."/>
            <person name="Katagiri S."/>
            <person name="Kikuta A."/>
            <person name="Kobayashi H."/>
            <person name="Kobayashi N."/>
            <person name="Machita K."/>
            <person name="Maehara T."/>
            <person name="Masukawa M."/>
            <person name="Mizubayashi T."/>
            <person name="Mukai Y."/>
            <person name="Nagasaki H."/>
            <person name="Nagata Y."/>
            <person name="Naito S."/>
            <person name="Nakashima M."/>
            <person name="Nakama Y."/>
            <person name="Nakamichi Y."/>
            <person name="Nakamura M."/>
            <person name="Meguro A."/>
            <person name="Negishi M."/>
            <person name="Ohta I."/>
            <person name="Ohta T."/>
            <person name="Okamoto M."/>
            <person name="Ono N."/>
            <person name="Saji S."/>
            <person name="Sakaguchi M."/>
            <person name="Sakai K."/>
            <person name="Shibata M."/>
            <person name="Shimokawa T."/>
            <person name="Song J."/>
            <person name="Takazaki Y."/>
            <person name="Terasawa K."/>
            <person name="Tsugane M."/>
            <person name="Tsuji K."/>
            <person name="Ueda S."/>
            <person name="Waki K."/>
            <person name="Yamagata H."/>
            <person name="Yamamoto M."/>
            <person name="Yamamoto S."/>
            <person name="Yamane H."/>
            <person name="Yoshiki S."/>
            <person name="Yoshihara R."/>
            <person name="Yukawa K."/>
            <person name="Zhong H."/>
            <person name="Yano M."/>
            <person name="Yuan Q."/>
            <person name="Ouyang S."/>
            <person name="Liu J."/>
            <person name="Jones K.M."/>
            <person name="Gansberger K."/>
            <person name="Moffat K."/>
            <person name="Hill J."/>
            <person name="Bera J."/>
            <person name="Fadrosh D."/>
            <person name="Jin S."/>
            <person name="Johri S."/>
            <person name="Kim M."/>
            <person name="Overton L."/>
            <person name="Reardon M."/>
            <person name="Tsitrin T."/>
            <person name="Vuong H."/>
            <person name="Weaver B."/>
            <person name="Ciecko A."/>
            <person name="Tallon L."/>
            <person name="Jackson J."/>
            <person name="Pai G."/>
            <person name="Aken S.V."/>
            <person name="Utterback T."/>
            <person name="Reidmuller S."/>
            <person name="Feldblyum T."/>
            <person name="Hsiao J."/>
            <person name="Zismann V."/>
            <person name="Iobst S."/>
            <person name="de Vazeille A.R."/>
            <person name="Buell C.R."/>
            <person name="Ying K."/>
            <person name="Li Y."/>
            <person name="Lu T."/>
            <person name="Huang Y."/>
            <person name="Zhao Q."/>
            <person name="Feng Q."/>
            <person name="Zhang L."/>
            <person name="Zhu J."/>
            <person name="Weng Q."/>
            <person name="Mu J."/>
            <person name="Lu Y."/>
            <person name="Fan D."/>
            <person name="Liu Y."/>
            <person name="Guan J."/>
            <person name="Zhang Y."/>
            <person name="Yu S."/>
            <person name="Liu X."/>
            <person name="Zhang Y."/>
            <person name="Hong G."/>
            <person name="Han B."/>
            <person name="Choisne N."/>
            <person name="Demange N."/>
            <person name="Orjeda G."/>
            <person name="Samain S."/>
            <person name="Cattolico L."/>
            <person name="Pelletier E."/>
            <person name="Couloux A."/>
            <person name="Segurens B."/>
            <person name="Wincker P."/>
            <person name="D'Hont A."/>
            <person name="Scarpelli C."/>
            <person name="Weissenbach J."/>
            <person name="Salanoubat M."/>
            <person name="Quetier F."/>
            <person name="Yu Y."/>
            <person name="Kim H.R."/>
            <person name="Rambo T."/>
            <person name="Currie J."/>
            <person name="Collura K."/>
            <person name="Luo M."/>
            <person name="Yang T."/>
            <person name="Ammiraju J.S.S."/>
            <person name="Engler F."/>
            <person name="Soderlund C."/>
            <person name="Wing R.A."/>
            <person name="Palmer L.E."/>
            <person name="de la Bastide M."/>
            <person name="Spiegel L."/>
            <person name="Nascimento L."/>
            <person name="Zutavern T."/>
            <person name="O'Shaughnessy A."/>
            <person name="Dike S."/>
            <person name="Dedhia N."/>
            <person name="Preston R."/>
            <person name="Balija V."/>
            <person name="McCombie W.R."/>
            <person name="Chow T."/>
            <person name="Chen H."/>
            <person name="Chung M."/>
            <person name="Chen C."/>
            <person name="Shaw J."/>
            <person name="Wu H."/>
            <person name="Hsiao K."/>
            <person name="Chao Y."/>
            <person name="Chu M."/>
            <person name="Cheng C."/>
            <person name="Hour A."/>
            <person name="Lee P."/>
            <person name="Lin S."/>
            <person name="Lin Y."/>
            <person name="Liou J."/>
            <person name="Liu S."/>
            <person name="Hsing Y."/>
            <person name="Raghuvanshi S."/>
            <person name="Mohanty A."/>
            <person name="Bharti A.K."/>
            <person name="Gaur A."/>
            <person name="Gupta V."/>
            <person name="Kumar D."/>
            <person name="Ravi V."/>
            <person name="Vij S."/>
            <person name="Kapur A."/>
            <person name="Khurana P."/>
            <person name="Khurana P."/>
            <person name="Khurana J.P."/>
            <person name="Tyagi A.K."/>
            <person name="Gaikwad K."/>
            <person name="Singh A."/>
            <person name="Dalal V."/>
            <person name="Srivastava S."/>
            <person name="Dixit A."/>
            <person name="Pal A.K."/>
            <person name="Ghazi I.A."/>
            <person name="Yadav M."/>
            <person name="Pandit A."/>
            <person name="Bhargava A."/>
            <person name="Sureshbabu K."/>
            <person name="Batra K."/>
            <person name="Sharma T.R."/>
            <person name="Mohapatra T."/>
            <person name="Singh N.K."/>
            <person name="Messing J."/>
            <person name="Nelson A.B."/>
            <person name="Fuks G."/>
            <person name="Kavchok S."/>
            <person name="Keizer G."/>
            <person name="Linton E."/>
            <person name="Llaca V."/>
            <person name="Song R."/>
            <person name="Tanyolac B."/>
            <person name="Young S."/>
            <person name="Ho-Il K."/>
            <person name="Hahn J.H."/>
            <person name="Sangsakoo G."/>
            <person name="Vanavichit A."/>
            <person name="de Mattos Luiz.A.T."/>
            <person name="Zimmer P.D."/>
            <person name="Malone G."/>
            <person name="Dellagostin O."/>
            <person name="de Oliveira A.C."/>
            <person name="Bevan M."/>
            <person name="Bancroft I."/>
            <person name="Minx P."/>
            <person name="Cordum H."/>
            <person name="Wilson R."/>
            <person name="Cheng Z."/>
            <person name="Jin W."/>
            <person name="Jiang J."/>
            <person name="Leong S.A."/>
            <person name="Iwama H."/>
            <person name="Gojobori T."/>
            <person name="Itoh T."/>
            <person name="Niimura Y."/>
            <person name="Fujii Y."/>
            <person name="Habara T."/>
            <person name="Sakai H."/>
            <person name="Sato Y."/>
            <person name="Wilson G."/>
            <person name="Kumar K."/>
            <person name="McCouch S."/>
            <person name="Juretic N."/>
            <person name="Hoen D."/>
            <person name="Wright S."/>
            <person name="Bruskiewich R."/>
            <person name="Bureau T."/>
            <person name="Miyao A."/>
            <person name="Hirochika H."/>
            <person name="Nishikawa T."/>
            <person name="Kadowaki K."/>
            <person name="Sugiura M."/>
            <person name="Burr B."/>
            <person name="Sasaki T."/>
        </authorList>
    </citation>
    <scope>NUCLEOTIDE SEQUENCE [LARGE SCALE GENOMIC DNA]</scope>
    <source>
        <strain evidence="2">cv. Nipponbare</strain>
    </source>
</reference>
<reference evidence="2" key="2">
    <citation type="journal article" date="2008" name="Nucleic Acids Res.">
        <title>The rice annotation project database (RAP-DB): 2008 update.</title>
        <authorList>
            <consortium name="The rice annotation project (RAP)"/>
        </authorList>
    </citation>
    <scope>GENOME REANNOTATION</scope>
    <source>
        <strain evidence="2">cv. Nipponbare</strain>
    </source>
</reference>
<proteinExistence type="predicted"/>
<dbReference type="Proteomes" id="UP000000763">
    <property type="component" value="Chromosome 7"/>
</dbReference>
<evidence type="ECO:0000313" key="1">
    <source>
        <dbReference type="EMBL" id="BAC20015.1"/>
    </source>
</evidence>
<name>Q7F182_ORYSJ</name>
<accession>Q7F182</accession>
<organism evidence="1 2">
    <name type="scientific">Oryza sativa subsp. japonica</name>
    <name type="common">Rice</name>
    <dbReference type="NCBI Taxonomy" id="39947"/>
    <lineage>
        <taxon>Eukaryota</taxon>
        <taxon>Viridiplantae</taxon>
        <taxon>Streptophyta</taxon>
        <taxon>Embryophyta</taxon>
        <taxon>Tracheophyta</taxon>
        <taxon>Spermatophyta</taxon>
        <taxon>Magnoliopsida</taxon>
        <taxon>Liliopsida</taxon>
        <taxon>Poales</taxon>
        <taxon>Poaceae</taxon>
        <taxon>BOP clade</taxon>
        <taxon>Oryzoideae</taxon>
        <taxon>Oryzeae</taxon>
        <taxon>Oryzinae</taxon>
        <taxon>Oryza</taxon>
        <taxon>Oryza sativa</taxon>
    </lineage>
</organism>
<gene>
    <name evidence="1" type="primary">OJ1779_B07.136</name>
</gene>
<protein>
    <submittedName>
        <fullName evidence="1">Uncharacterized protein</fullName>
    </submittedName>
</protein>
<dbReference type="EMBL" id="AP003963">
    <property type="protein sequence ID" value="BAC20015.1"/>
    <property type="molecule type" value="Genomic_DNA"/>
</dbReference>
<evidence type="ECO:0000313" key="2">
    <source>
        <dbReference type="Proteomes" id="UP000000763"/>
    </source>
</evidence>
<sequence>MDHGMVLGIAEHINHVYVGQESAWSRNMVSLFVSCVDVLMAWESIAGDGLGVGLGIRRCP</sequence>